<evidence type="ECO:0000313" key="21">
    <source>
        <dbReference type="EMBL" id="KAG6605794.1"/>
    </source>
</evidence>
<dbReference type="InterPro" id="IPR001494">
    <property type="entry name" value="Importin-beta_N"/>
</dbReference>
<feature type="non-terminal residue" evidence="21">
    <location>
        <position position="1"/>
    </location>
</feature>
<evidence type="ECO:0000256" key="17">
    <source>
        <dbReference type="RuleBase" id="RU004335"/>
    </source>
</evidence>
<reference evidence="21 22" key="1">
    <citation type="journal article" date="2021" name="Hortic Res">
        <title>The domestication of Cucurbita argyrosperma as revealed by the genome of its wild relative.</title>
        <authorList>
            <person name="Barrera-Redondo J."/>
            <person name="Sanchez-de la Vega G."/>
            <person name="Aguirre-Liguori J.A."/>
            <person name="Castellanos-Morales G."/>
            <person name="Gutierrez-Guerrero Y.T."/>
            <person name="Aguirre-Dugua X."/>
            <person name="Aguirre-Planter E."/>
            <person name="Tenaillon M.I."/>
            <person name="Lira-Saade R."/>
            <person name="Eguiarte L.E."/>
        </authorList>
    </citation>
    <scope>NUCLEOTIDE SEQUENCE [LARGE SCALE GENOMIC DNA]</scope>
    <source>
        <strain evidence="21">JBR-2021</strain>
    </source>
</reference>
<protein>
    <recommendedName>
        <fullName evidence="6">glucan endo-1,3-beta-D-glucosidase</fullName>
        <ecNumber evidence="6">3.2.1.39</ecNumber>
    </recommendedName>
</protein>
<keyword evidence="9" id="KW-0449">Lipoprotein</keyword>
<evidence type="ECO:0000256" key="7">
    <source>
        <dbReference type="ARBA" id="ARBA00022448"/>
    </source>
</evidence>
<evidence type="ECO:0000256" key="10">
    <source>
        <dbReference type="ARBA" id="ARBA00022729"/>
    </source>
</evidence>
<keyword evidence="11" id="KW-0677">Repeat</keyword>
<dbReference type="InterPro" id="IPR012946">
    <property type="entry name" value="X8"/>
</dbReference>
<dbReference type="GO" id="GO:0005886">
    <property type="term" value="C:plasma membrane"/>
    <property type="evidence" value="ECO:0007669"/>
    <property type="project" value="UniProtKB-SubCell"/>
</dbReference>
<dbReference type="FunFam" id="1.20.58.1040:FF:000003">
    <property type="entry name" value="glucan endo-1,3-beta-glucosidase 7"/>
    <property type="match status" value="1"/>
</dbReference>
<evidence type="ECO:0000256" key="9">
    <source>
        <dbReference type="ARBA" id="ARBA00022622"/>
    </source>
</evidence>
<dbReference type="PANTHER" id="PTHR10527">
    <property type="entry name" value="IMPORTIN BETA"/>
    <property type="match status" value="1"/>
</dbReference>
<keyword evidence="8" id="KW-0963">Cytoplasm</keyword>
<evidence type="ECO:0000256" key="5">
    <source>
        <dbReference type="ARBA" id="ARBA00010907"/>
    </source>
</evidence>
<evidence type="ECO:0000256" key="6">
    <source>
        <dbReference type="ARBA" id="ARBA00012780"/>
    </source>
</evidence>
<keyword evidence="13" id="KW-0611">Plant defense</keyword>
<keyword evidence="9" id="KW-0336">GPI-anchor</keyword>
<keyword evidence="12 18" id="KW-0378">Hydrolase</keyword>
<evidence type="ECO:0000256" key="16">
    <source>
        <dbReference type="ARBA" id="ARBA00023295"/>
    </source>
</evidence>
<dbReference type="Pfam" id="PF00332">
    <property type="entry name" value="Glyco_hydro_17"/>
    <property type="match status" value="1"/>
</dbReference>
<evidence type="ECO:0000256" key="14">
    <source>
        <dbReference type="ARBA" id="ARBA00022927"/>
    </source>
</evidence>
<dbReference type="SMART" id="SM00768">
    <property type="entry name" value="X8"/>
    <property type="match status" value="1"/>
</dbReference>
<evidence type="ECO:0000256" key="8">
    <source>
        <dbReference type="ARBA" id="ARBA00022490"/>
    </source>
</evidence>
<keyword evidence="22" id="KW-1185">Reference proteome</keyword>
<dbReference type="Pfam" id="PF03810">
    <property type="entry name" value="IBN_N"/>
    <property type="match status" value="1"/>
</dbReference>
<sequence>MASSFALSRLLRAYTSIAATLLLLLLPTLLQMQAKGGSIGVNYGTLADNLPLPSKVAEFLLDSTIIDRIRLFDANPDILRAFAHTRISVTITVPNDQIPRLVKPNFAEEWIKFNVQPYVPATDIIRILVGNEVLSTANKMLIANLVPAMQSLHTALSEASLNHRIQVSTPHSLGILSNSSPPSTARFRQGYDTHVIKPMLSFLRETNSPLMVNPYPFFGTTAETLDYALFRPNPGVYDSDSGILYTNMLDAQLDAVYSAMKSLGFADLDIVIAETGWPSKGDPAQIGVGPKEAADYNGNLLRHVVSGVGTPLMPNRTFETYIFALFNENLKPGPVGERNFGLFEPDLSPVYEIGILRPTAQSSTPRAHHGPEPTPKGPSPRPSPVADGKRWCLPKTEADSEALQRNIDYVCGLGLDCGPIQENGPCFLPNTVRAHAAYVMNAYFQATDGNDSDCDFQQTGDLTTVDPSYGKCKYCFALCTPSLPLLLASTLLGFSERRLEALPRLSSSSTVDLLIPGEIWQWKLHSFLLSLSGELANEEKPVDSRKLAGLILKNALDAKEQHRKFELVQRWLALDGNAKAQIKTCLLSTLSSPVADARSTASQVIAKIAGIELPHKQWPELIGSLLLNVNQPSTHVKQATLETLGYLCEEVSPDVIDQDQVNKILTAVVQGMNSAEGNNDVRLAATRSLYNALGFAQANFSNDMERDYIMRVVCEATLSPEVKIRQAAFECLVSIASTYYDKLARYIQDIFGITAKAVREDEEPVALQAIEFWSSICDEEIDILEEYGDDFTGDSDIPCFYFIKQALPALVPMLLETLLKQEEDQDQDEGAWNIAMAGGTCLGLVARTVGDDIVPLVMPFIEENITKSDWRQREAATYAFGSILEGPAPEKLMPIVNVALTFMLTALTQDPNNHVKDTTAWTLGRIFEFLHGSNVDTPIINQANCQQIITVLLQSMKDVPNVAEKACGALYFLAQGFEDVGVSSPLTPYFQEVVQTLLSVTHREDAGESRLRTAAYETLNEVVRCATDEMASMVLQLVPVIMMELHNTLEGQKLSSDEREKQGELQGLLCGCLQVLIQKLGSAEPTKYMFMQYADNMMGLFLRVFACRNATVHEEAMLAIGALAYATGPDFAKYMTEFYKYIEMGLQNFEEYQVCAVTVGVVGDVCRALEDKILPYCDGIMTQLLKNLSSDQLHRSVKPPIFSCFGDIALAIGENFEKYLMYAMPMLQRAAELSAHTAGADDEMTEYTNSLRNGILEAYSGIFQGFKSSPKTQLLIPYAPHILQFLDSIYMGKDMDEVVMKTAIGVLGDLADTLGSNAGSLIQQSVSSKDFLSECLSSDDHLIKESAEWAKLAISRAISI</sequence>
<dbReference type="GO" id="GO:0005975">
    <property type="term" value="P:carbohydrate metabolic process"/>
    <property type="evidence" value="ECO:0007669"/>
    <property type="project" value="InterPro"/>
</dbReference>
<feature type="compositionally biased region" description="Pro residues" evidence="19">
    <location>
        <begin position="372"/>
        <end position="383"/>
    </location>
</feature>
<dbReference type="Pfam" id="PF13513">
    <property type="entry name" value="HEAT_EZ"/>
    <property type="match status" value="1"/>
</dbReference>
<evidence type="ECO:0000256" key="4">
    <source>
        <dbReference type="ARBA" id="ARBA00008773"/>
    </source>
</evidence>
<feature type="region of interest" description="Disordered" evidence="19">
    <location>
        <begin position="358"/>
        <end position="390"/>
    </location>
</feature>
<keyword evidence="9" id="KW-0325">Glycoprotein</keyword>
<dbReference type="Pfam" id="PF25574">
    <property type="entry name" value="TPR_IMB1"/>
    <property type="match status" value="1"/>
</dbReference>
<dbReference type="GO" id="GO:0006606">
    <property type="term" value="P:protein import into nucleus"/>
    <property type="evidence" value="ECO:0007669"/>
    <property type="project" value="InterPro"/>
</dbReference>
<dbReference type="InterPro" id="IPR000490">
    <property type="entry name" value="Glyco_hydro_17"/>
</dbReference>
<dbReference type="EC" id="3.2.1.39" evidence="6"/>
<evidence type="ECO:0000256" key="3">
    <source>
        <dbReference type="ARBA" id="ARBA00004609"/>
    </source>
</evidence>
<comment type="similarity">
    <text evidence="4 17">Belongs to the glycosyl hydrolase 17 family.</text>
</comment>
<feature type="domain" description="Importin N-terminal" evidence="20">
    <location>
        <begin position="526"/>
        <end position="592"/>
    </location>
</feature>
<dbReference type="GO" id="GO:0098552">
    <property type="term" value="C:side of membrane"/>
    <property type="evidence" value="ECO:0007669"/>
    <property type="project" value="UniProtKB-KW"/>
</dbReference>
<dbReference type="FunFam" id="3.20.20.80:FF:000002">
    <property type="entry name" value="Glucan endo-1,3-beta-glucosidase 3"/>
    <property type="match status" value="1"/>
</dbReference>
<keyword evidence="7" id="KW-0813">Transport</keyword>
<accession>A0AAV6P4K5</accession>
<keyword evidence="9" id="KW-0472">Membrane</keyword>
<dbReference type="SMART" id="SM00913">
    <property type="entry name" value="IBN_N"/>
    <property type="match status" value="1"/>
</dbReference>
<dbReference type="FunFam" id="1.25.10.10:FF:000027">
    <property type="entry name" value="Importin subunit beta-1"/>
    <property type="match status" value="1"/>
</dbReference>
<dbReference type="EMBL" id="JAGKQH010000002">
    <property type="protein sequence ID" value="KAG6605794.1"/>
    <property type="molecule type" value="Genomic_DNA"/>
</dbReference>
<evidence type="ECO:0000256" key="11">
    <source>
        <dbReference type="ARBA" id="ARBA00022737"/>
    </source>
</evidence>
<organism evidence="21 22">
    <name type="scientific">Cucurbita argyrosperma subsp. sororia</name>
    <dbReference type="NCBI Taxonomy" id="37648"/>
    <lineage>
        <taxon>Eukaryota</taxon>
        <taxon>Viridiplantae</taxon>
        <taxon>Streptophyta</taxon>
        <taxon>Embryophyta</taxon>
        <taxon>Tracheophyta</taxon>
        <taxon>Spermatophyta</taxon>
        <taxon>Magnoliopsida</taxon>
        <taxon>eudicotyledons</taxon>
        <taxon>Gunneridae</taxon>
        <taxon>Pentapetalae</taxon>
        <taxon>rosids</taxon>
        <taxon>fabids</taxon>
        <taxon>Cucurbitales</taxon>
        <taxon>Cucurbitaceae</taxon>
        <taxon>Cucurbiteae</taxon>
        <taxon>Cucurbita</taxon>
    </lineage>
</organism>
<evidence type="ECO:0000256" key="18">
    <source>
        <dbReference type="RuleBase" id="RU004336"/>
    </source>
</evidence>
<evidence type="ECO:0000313" key="22">
    <source>
        <dbReference type="Proteomes" id="UP000685013"/>
    </source>
</evidence>
<dbReference type="GO" id="GO:0006952">
    <property type="term" value="P:defense response"/>
    <property type="evidence" value="ECO:0007669"/>
    <property type="project" value="UniProtKB-KW"/>
</dbReference>
<keyword evidence="16 18" id="KW-0326">Glycosidase</keyword>
<keyword evidence="14" id="KW-0653">Protein transport</keyword>
<dbReference type="GO" id="GO:0042973">
    <property type="term" value="F:glucan endo-1,3-beta-D-glucosidase activity"/>
    <property type="evidence" value="ECO:0007669"/>
    <property type="project" value="UniProtKB-EC"/>
</dbReference>
<evidence type="ECO:0000256" key="12">
    <source>
        <dbReference type="ARBA" id="ARBA00022801"/>
    </source>
</evidence>
<dbReference type="GO" id="GO:0005737">
    <property type="term" value="C:cytoplasm"/>
    <property type="evidence" value="ECO:0007669"/>
    <property type="project" value="UniProtKB-SubCell"/>
</dbReference>
<dbReference type="InterPro" id="IPR058584">
    <property type="entry name" value="IMB1_TNPO1-like_TPR"/>
</dbReference>
<evidence type="ECO:0000259" key="20">
    <source>
        <dbReference type="PROSITE" id="PS50166"/>
    </source>
</evidence>
<keyword evidence="10" id="KW-0732">Signal</keyword>
<comment type="subcellular location">
    <subcellularLocation>
        <location evidence="3">Cell membrane</location>
        <topology evidence="3">Lipid-anchor</topology>
        <topology evidence="3">GPI-anchor</topology>
    </subcellularLocation>
    <subcellularLocation>
        <location evidence="2">Cytoplasm</location>
    </subcellularLocation>
</comment>
<dbReference type="Pfam" id="PF07983">
    <property type="entry name" value="X8"/>
    <property type="match status" value="1"/>
</dbReference>
<evidence type="ECO:0000256" key="15">
    <source>
        <dbReference type="ARBA" id="ARBA00023157"/>
    </source>
</evidence>
<comment type="catalytic activity">
    <reaction evidence="1">
        <text>Hydrolysis of (1-&gt;3)-beta-D-glucosidic linkages in (1-&gt;3)-beta-D-glucans.</text>
        <dbReference type="EC" id="3.2.1.39"/>
    </reaction>
</comment>
<dbReference type="Proteomes" id="UP000685013">
    <property type="component" value="Chromosome 2"/>
</dbReference>
<dbReference type="PROSITE" id="PS50166">
    <property type="entry name" value="IMPORTIN_B_NT"/>
    <property type="match status" value="1"/>
</dbReference>
<gene>
    <name evidence="21" type="primary">KPNB1</name>
    <name evidence="21" type="ORF">SDJN03_03111</name>
</gene>
<evidence type="ECO:0000256" key="13">
    <source>
        <dbReference type="ARBA" id="ARBA00022821"/>
    </source>
</evidence>
<dbReference type="PROSITE" id="PS00587">
    <property type="entry name" value="GLYCOSYL_HYDROL_F17"/>
    <property type="match status" value="1"/>
</dbReference>
<keyword evidence="15" id="KW-1015">Disulfide bond</keyword>
<dbReference type="GO" id="GO:0031267">
    <property type="term" value="F:small GTPase binding"/>
    <property type="evidence" value="ECO:0007669"/>
    <property type="project" value="InterPro"/>
</dbReference>
<proteinExistence type="inferred from homology"/>
<evidence type="ECO:0000256" key="19">
    <source>
        <dbReference type="SAM" id="MobiDB-lite"/>
    </source>
</evidence>
<evidence type="ECO:0000256" key="1">
    <source>
        <dbReference type="ARBA" id="ARBA00000382"/>
    </source>
</evidence>
<dbReference type="InterPro" id="IPR040122">
    <property type="entry name" value="Importin_beta"/>
</dbReference>
<evidence type="ECO:0000256" key="2">
    <source>
        <dbReference type="ARBA" id="ARBA00004496"/>
    </source>
</evidence>
<comment type="caution">
    <text evidence="21">The sequence shown here is derived from an EMBL/GenBank/DDBJ whole genome shotgun (WGS) entry which is preliminary data.</text>
</comment>
<comment type="similarity">
    <text evidence="5">Belongs to the importin beta family. Importin beta-1 subfamily.</text>
</comment>
<name>A0AAV6P4K5_9ROSI</name>